<dbReference type="GO" id="GO:0045892">
    <property type="term" value="P:negative regulation of DNA-templated transcription"/>
    <property type="evidence" value="ECO:0007669"/>
    <property type="project" value="TreeGrafter"/>
</dbReference>
<protein>
    <submittedName>
        <fullName evidence="8">Transcriptional repressor</fullName>
    </submittedName>
</protein>
<dbReference type="GO" id="GO:0000976">
    <property type="term" value="F:transcription cis-regulatory region binding"/>
    <property type="evidence" value="ECO:0007669"/>
    <property type="project" value="TreeGrafter"/>
</dbReference>
<evidence type="ECO:0000256" key="4">
    <source>
        <dbReference type="ARBA" id="ARBA00023015"/>
    </source>
</evidence>
<keyword evidence="5" id="KW-0238">DNA-binding</keyword>
<dbReference type="InterPro" id="IPR043135">
    <property type="entry name" value="Fur_C"/>
</dbReference>
<dbReference type="GO" id="GO:0008270">
    <property type="term" value="F:zinc ion binding"/>
    <property type="evidence" value="ECO:0007669"/>
    <property type="project" value="TreeGrafter"/>
</dbReference>
<dbReference type="PANTHER" id="PTHR33202:SF7">
    <property type="entry name" value="FERRIC UPTAKE REGULATION PROTEIN"/>
    <property type="match status" value="1"/>
</dbReference>
<organism evidence="8">
    <name type="scientific">Thermogemmatispora argillosa</name>
    <dbReference type="NCBI Taxonomy" id="2045280"/>
    <lineage>
        <taxon>Bacteria</taxon>
        <taxon>Bacillati</taxon>
        <taxon>Chloroflexota</taxon>
        <taxon>Ktedonobacteria</taxon>
        <taxon>Thermogemmatisporales</taxon>
        <taxon>Thermogemmatisporaceae</taxon>
        <taxon>Thermogemmatispora</taxon>
    </lineage>
</organism>
<keyword evidence="2" id="KW-0678">Repressor</keyword>
<keyword evidence="3 7" id="KW-0862">Zinc</keyword>
<evidence type="ECO:0000256" key="3">
    <source>
        <dbReference type="ARBA" id="ARBA00022833"/>
    </source>
</evidence>
<dbReference type="AlphaFoldDB" id="A0A455T478"/>
<evidence type="ECO:0000256" key="2">
    <source>
        <dbReference type="ARBA" id="ARBA00022491"/>
    </source>
</evidence>
<dbReference type="CDD" id="cd07153">
    <property type="entry name" value="Fur_like"/>
    <property type="match status" value="1"/>
</dbReference>
<dbReference type="PANTHER" id="PTHR33202">
    <property type="entry name" value="ZINC UPTAKE REGULATION PROTEIN"/>
    <property type="match status" value="1"/>
</dbReference>
<name>A0A455T478_9CHLR</name>
<sequence length="164" mass="18782">MHHYVKSSNELLRKRGYRLTPQRSMILNVIHEADTHLSIEQITERVQQQNPSVSLSTIYRTLELLKELGLVRENRLPGEPPRYECAPGKAHHHLICRDCRVIIHLDENLLGNLHEDLQRQYGFHGLTLDLVASGYCDTCWQKRESVSSASEAAGVAKHNSHDEI</sequence>
<feature type="binding site" evidence="7">
    <location>
        <position position="139"/>
    </location>
    <ligand>
        <name>Zn(2+)</name>
        <dbReference type="ChEBI" id="CHEBI:29105"/>
    </ligand>
</feature>
<accession>A0A455T478</accession>
<keyword evidence="4" id="KW-0805">Transcription regulation</keyword>
<dbReference type="SUPFAM" id="SSF46785">
    <property type="entry name" value="Winged helix' DNA-binding domain"/>
    <property type="match status" value="1"/>
</dbReference>
<dbReference type="GO" id="GO:0003700">
    <property type="term" value="F:DNA-binding transcription factor activity"/>
    <property type="evidence" value="ECO:0007669"/>
    <property type="project" value="InterPro"/>
</dbReference>
<feature type="binding site" evidence="7">
    <location>
        <position position="99"/>
    </location>
    <ligand>
        <name>Zn(2+)</name>
        <dbReference type="ChEBI" id="CHEBI:29105"/>
    </ligand>
</feature>
<dbReference type="Gene3D" id="3.30.1490.190">
    <property type="match status" value="1"/>
</dbReference>
<proteinExistence type="inferred from homology"/>
<dbReference type="InterPro" id="IPR036388">
    <property type="entry name" value="WH-like_DNA-bd_sf"/>
</dbReference>
<dbReference type="InterPro" id="IPR002481">
    <property type="entry name" value="FUR"/>
</dbReference>
<keyword evidence="7" id="KW-0479">Metal-binding</keyword>
<keyword evidence="6" id="KW-0804">Transcription</keyword>
<dbReference type="GO" id="GO:1900376">
    <property type="term" value="P:regulation of secondary metabolite biosynthetic process"/>
    <property type="evidence" value="ECO:0007669"/>
    <property type="project" value="TreeGrafter"/>
</dbReference>
<evidence type="ECO:0000313" key="8">
    <source>
        <dbReference type="EMBL" id="BBH94630.1"/>
    </source>
</evidence>
<reference evidence="8" key="1">
    <citation type="submission" date="2018-12" db="EMBL/GenBank/DDBJ databases">
        <title>Novel natural products biosynthetic potential of the class Ktedonobacteria.</title>
        <authorList>
            <person name="Zheng Y."/>
            <person name="Saitou A."/>
            <person name="Wang C.M."/>
            <person name="Toyoda A."/>
            <person name="Minakuchi Y."/>
            <person name="Sekiguchi Y."/>
            <person name="Ueda K."/>
            <person name="Takano H."/>
            <person name="Sakai Y."/>
            <person name="Yokota A."/>
            <person name="Yabe S."/>
        </authorList>
    </citation>
    <scope>NUCLEOTIDE SEQUENCE</scope>
    <source>
        <strain evidence="8">A3-2</strain>
    </source>
</reference>
<comment type="cofactor">
    <cofactor evidence="7">
        <name>Zn(2+)</name>
        <dbReference type="ChEBI" id="CHEBI:29105"/>
    </cofactor>
    <text evidence="7">Binds 1 zinc ion per subunit.</text>
</comment>
<dbReference type="Gene3D" id="1.10.10.10">
    <property type="entry name" value="Winged helix-like DNA-binding domain superfamily/Winged helix DNA-binding domain"/>
    <property type="match status" value="1"/>
</dbReference>
<dbReference type="EMBL" id="AP019377">
    <property type="protein sequence ID" value="BBH94630.1"/>
    <property type="molecule type" value="Genomic_DNA"/>
</dbReference>
<evidence type="ECO:0000256" key="1">
    <source>
        <dbReference type="ARBA" id="ARBA00007957"/>
    </source>
</evidence>
<gene>
    <name evidence="8" type="primary">fur_1</name>
    <name evidence="8" type="ORF">KTA_28290</name>
</gene>
<evidence type="ECO:0000256" key="5">
    <source>
        <dbReference type="ARBA" id="ARBA00023125"/>
    </source>
</evidence>
<evidence type="ECO:0000256" key="7">
    <source>
        <dbReference type="PIRSR" id="PIRSR602481-1"/>
    </source>
</evidence>
<comment type="similarity">
    <text evidence="1">Belongs to the Fur family.</text>
</comment>
<feature type="binding site" evidence="7">
    <location>
        <position position="96"/>
    </location>
    <ligand>
        <name>Zn(2+)</name>
        <dbReference type="ChEBI" id="CHEBI:29105"/>
    </ligand>
</feature>
<dbReference type="InterPro" id="IPR036390">
    <property type="entry name" value="WH_DNA-bd_sf"/>
</dbReference>
<dbReference type="Pfam" id="PF01475">
    <property type="entry name" value="FUR"/>
    <property type="match status" value="1"/>
</dbReference>
<feature type="binding site" evidence="7">
    <location>
        <position position="136"/>
    </location>
    <ligand>
        <name>Zn(2+)</name>
        <dbReference type="ChEBI" id="CHEBI:29105"/>
    </ligand>
</feature>
<evidence type="ECO:0000256" key="6">
    <source>
        <dbReference type="ARBA" id="ARBA00023163"/>
    </source>
</evidence>